<dbReference type="InterPro" id="IPR000093">
    <property type="entry name" value="DNA_Rcmb_RecR"/>
</dbReference>
<dbReference type="PROSITE" id="PS50880">
    <property type="entry name" value="TOPRIM"/>
    <property type="match status" value="1"/>
</dbReference>
<comment type="function">
    <text evidence="7">May play a role in DNA repair. It seems to be involved in an RecBC-independent recombinational process of DNA repair. It may act with RecF and RecO.</text>
</comment>
<evidence type="ECO:0000256" key="6">
    <source>
        <dbReference type="ARBA" id="ARBA00023204"/>
    </source>
</evidence>
<evidence type="ECO:0000259" key="8">
    <source>
        <dbReference type="PROSITE" id="PS50880"/>
    </source>
</evidence>
<dbReference type="CDD" id="cd01025">
    <property type="entry name" value="TOPRIM_recR"/>
    <property type="match status" value="1"/>
</dbReference>
<dbReference type="InterPro" id="IPR023627">
    <property type="entry name" value="Rcmb_RecR"/>
</dbReference>
<evidence type="ECO:0000256" key="7">
    <source>
        <dbReference type="HAMAP-Rule" id="MF_00017"/>
    </source>
</evidence>
<reference evidence="9 10" key="1">
    <citation type="submission" date="2023-02" db="EMBL/GenBank/DDBJ databases">
        <title>Host association and intracellularity evolved multiple times independently in the Rickettsiales.</title>
        <authorList>
            <person name="Castelli M."/>
            <person name="Nardi T."/>
            <person name="Gammuto L."/>
            <person name="Bellinzona G."/>
            <person name="Sabaneyeva E."/>
            <person name="Potekhin A."/>
            <person name="Serra V."/>
            <person name="Petroni G."/>
            <person name="Sassera D."/>
        </authorList>
    </citation>
    <scope>NUCLEOTIDE SEQUENCE [LARGE SCALE GENOMIC DNA]</scope>
    <source>
        <strain evidence="9 10">BOD18</strain>
    </source>
</reference>
<dbReference type="PANTHER" id="PTHR30446:SF0">
    <property type="entry name" value="RECOMBINATION PROTEIN RECR"/>
    <property type="match status" value="1"/>
</dbReference>
<dbReference type="InterPro" id="IPR034137">
    <property type="entry name" value="TOPRIM_RecR"/>
</dbReference>
<sequence length="198" mass="21986">MAAIPNSIEGFIELVSRLPGLGRRSARRIVLHMLSNRSEMIKFGDSVLKAAQDMLVCACGNIDLSLPCKICGDERRDRSTLCIVKDISDIWAMERNNIYNGLYHAIGGVLNISEGKTPATLNIHSIKDRIREFKVSEVILALDGTLNGESTAHYIWQTISDTNVKITRLAHGMPVGAELDYMDDGTISVAMRMRYSMK</sequence>
<keyword evidence="6 7" id="KW-0234">DNA repair</keyword>
<evidence type="ECO:0000313" key="10">
    <source>
        <dbReference type="Proteomes" id="UP001293791"/>
    </source>
</evidence>
<keyword evidence="4 7" id="KW-0862">Zinc</keyword>
<dbReference type="Pfam" id="PF13662">
    <property type="entry name" value="Toprim_4"/>
    <property type="match status" value="1"/>
</dbReference>
<dbReference type="InterPro" id="IPR006171">
    <property type="entry name" value="TOPRIM_dom"/>
</dbReference>
<dbReference type="PANTHER" id="PTHR30446">
    <property type="entry name" value="RECOMBINATION PROTEIN RECR"/>
    <property type="match status" value="1"/>
</dbReference>
<comment type="caution">
    <text evidence="9">The sequence shown here is derived from an EMBL/GenBank/DDBJ whole genome shotgun (WGS) entry which is preliminary data.</text>
</comment>
<evidence type="ECO:0000256" key="4">
    <source>
        <dbReference type="ARBA" id="ARBA00022833"/>
    </source>
</evidence>
<dbReference type="HAMAP" id="MF_00017">
    <property type="entry name" value="RecR"/>
    <property type="match status" value="1"/>
</dbReference>
<evidence type="ECO:0000256" key="3">
    <source>
        <dbReference type="ARBA" id="ARBA00022771"/>
    </source>
</evidence>
<dbReference type="Proteomes" id="UP001293791">
    <property type="component" value="Unassembled WGS sequence"/>
</dbReference>
<accession>A0ABU5L7V4</accession>
<keyword evidence="5 7" id="KW-0233">DNA recombination</keyword>
<dbReference type="RefSeq" id="WP_322497689.1">
    <property type="nucleotide sequence ID" value="NZ_JARGYT010000027.1"/>
</dbReference>
<evidence type="ECO:0000256" key="5">
    <source>
        <dbReference type="ARBA" id="ARBA00023172"/>
    </source>
</evidence>
<dbReference type="EMBL" id="JARGYT010000027">
    <property type="protein sequence ID" value="MDZ5762211.1"/>
    <property type="molecule type" value="Genomic_DNA"/>
</dbReference>
<dbReference type="Gene3D" id="3.40.1360.10">
    <property type="match status" value="1"/>
</dbReference>
<evidence type="ECO:0000256" key="1">
    <source>
        <dbReference type="ARBA" id="ARBA00022723"/>
    </source>
</evidence>
<keyword evidence="2 7" id="KW-0227">DNA damage</keyword>
<feature type="domain" description="Toprim" evidence="8">
    <location>
        <begin position="79"/>
        <end position="174"/>
    </location>
</feature>
<organism evidence="9 10">
    <name type="scientific">Candidatus Cyrtobacter comes</name>
    <dbReference type="NCBI Taxonomy" id="675776"/>
    <lineage>
        <taxon>Bacteria</taxon>
        <taxon>Pseudomonadati</taxon>
        <taxon>Pseudomonadota</taxon>
        <taxon>Alphaproteobacteria</taxon>
        <taxon>Rickettsiales</taxon>
        <taxon>Candidatus Midichloriaceae</taxon>
        <taxon>Candidatus Cyrtobacter</taxon>
    </lineage>
</organism>
<keyword evidence="3 7" id="KW-0863">Zinc-finger</keyword>
<protein>
    <recommendedName>
        <fullName evidence="7">Recombination protein RecR</fullName>
    </recommendedName>
</protein>
<name>A0ABU5L7V4_9RICK</name>
<keyword evidence="1 7" id="KW-0479">Metal-binding</keyword>
<dbReference type="NCBIfam" id="TIGR00615">
    <property type="entry name" value="recR"/>
    <property type="match status" value="1"/>
</dbReference>
<keyword evidence="10" id="KW-1185">Reference proteome</keyword>
<dbReference type="Gene3D" id="1.10.8.420">
    <property type="entry name" value="RecR Domain 1"/>
    <property type="match status" value="1"/>
</dbReference>
<proteinExistence type="inferred from homology"/>
<dbReference type="SUPFAM" id="SSF111304">
    <property type="entry name" value="Recombination protein RecR"/>
    <property type="match status" value="1"/>
</dbReference>
<comment type="similarity">
    <text evidence="7">Belongs to the RecR family.</text>
</comment>
<evidence type="ECO:0000313" key="9">
    <source>
        <dbReference type="EMBL" id="MDZ5762211.1"/>
    </source>
</evidence>
<evidence type="ECO:0000256" key="2">
    <source>
        <dbReference type="ARBA" id="ARBA00022763"/>
    </source>
</evidence>
<comment type="caution">
    <text evidence="7">Lacks conserved residue(s) required for the propagation of feature annotation.</text>
</comment>
<gene>
    <name evidence="7" type="primary">recR</name>
    <name evidence="9" type="ORF">Cyrtocomes_00584</name>
</gene>
<dbReference type="Pfam" id="PF21176">
    <property type="entry name" value="RecR_HhH"/>
    <property type="match status" value="1"/>
</dbReference>
<dbReference type="Pfam" id="PF21175">
    <property type="entry name" value="RecR_C"/>
    <property type="match status" value="1"/>
</dbReference>